<dbReference type="InterPro" id="IPR032675">
    <property type="entry name" value="LRR_dom_sf"/>
</dbReference>
<dbReference type="Proteomes" id="UP001194580">
    <property type="component" value="Unassembled WGS sequence"/>
</dbReference>
<dbReference type="InterPro" id="IPR001810">
    <property type="entry name" value="F-box_dom"/>
</dbReference>
<dbReference type="Pfam" id="PF12937">
    <property type="entry name" value="F-box-like"/>
    <property type="match status" value="1"/>
</dbReference>
<reference evidence="2" key="1">
    <citation type="journal article" date="2020" name="Fungal Divers.">
        <title>Resolving the Mortierellaceae phylogeny through synthesis of multi-gene phylogenetics and phylogenomics.</title>
        <authorList>
            <person name="Vandepol N."/>
            <person name="Liber J."/>
            <person name="Desiro A."/>
            <person name="Na H."/>
            <person name="Kennedy M."/>
            <person name="Barry K."/>
            <person name="Grigoriev I.V."/>
            <person name="Miller A.N."/>
            <person name="O'Donnell K."/>
            <person name="Stajich J.E."/>
            <person name="Bonito G."/>
        </authorList>
    </citation>
    <scope>NUCLEOTIDE SEQUENCE</scope>
    <source>
        <strain evidence="2">NRRL 28262</strain>
    </source>
</reference>
<proteinExistence type="predicted"/>
<keyword evidence="3" id="KW-1185">Reference proteome</keyword>
<sequence length="334" mass="38842">MEYRNDIPTEILLTLGEQLDGPSLCVSLRVCRQWYYALYPLVWTKITKTNWCHPSFPIYESTILSAPFNNKDEELKATRILLFLRHTRHFEWKDVRVSRRHDNGGHDSDGTRILVNRVPFPTLPPILCWMPNLTQFSLILPHSKPSNALLLSILDPVNLQNLKTLVLDFPSKYPKMRIERLYPLFSKLEELRIHGPWYCGPNPDSNSHVDTEATTVSADALVSNLMNLKRLAVDWVLDSFFKRCLTLEHLTIKYPMIVSAMDESHRRPHELCVLLRQMPKLETIALRHNTAVNADEFSIRSSTGPYSPWRRTLKWGEYFEGADLTLEDIVDRLF</sequence>
<evidence type="ECO:0000259" key="1">
    <source>
        <dbReference type="Pfam" id="PF12937"/>
    </source>
</evidence>
<dbReference type="EMBL" id="JAAAIL010001138">
    <property type="protein sequence ID" value="KAG0271451.1"/>
    <property type="molecule type" value="Genomic_DNA"/>
</dbReference>
<name>A0AAD4D7U1_9FUNG</name>
<dbReference type="SUPFAM" id="SSF81383">
    <property type="entry name" value="F-box domain"/>
    <property type="match status" value="1"/>
</dbReference>
<gene>
    <name evidence="2" type="ORF">BGZ95_000730</name>
</gene>
<dbReference type="AlphaFoldDB" id="A0AAD4D7U1"/>
<accession>A0AAD4D7U1</accession>
<feature type="domain" description="F-box" evidence="1">
    <location>
        <begin position="6"/>
        <end position="47"/>
    </location>
</feature>
<dbReference type="InterPro" id="IPR036047">
    <property type="entry name" value="F-box-like_dom_sf"/>
</dbReference>
<protein>
    <recommendedName>
        <fullName evidence="1">F-box domain-containing protein</fullName>
    </recommendedName>
</protein>
<dbReference type="Gene3D" id="3.80.10.10">
    <property type="entry name" value="Ribonuclease Inhibitor"/>
    <property type="match status" value="1"/>
</dbReference>
<organism evidence="2 3">
    <name type="scientific">Linnemannia exigua</name>
    <dbReference type="NCBI Taxonomy" id="604196"/>
    <lineage>
        <taxon>Eukaryota</taxon>
        <taxon>Fungi</taxon>
        <taxon>Fungi incertae sedis</taxon>
        <taxon>Mucoromycota</taxon>
        <taxon>Mortierellomycotina</taxon>
        <taxon>Mortierellomycetes</taxon>
        <taxon>Mortierellales</taxon>
        <taxon>Mortierellaceae</taxon>
        <taxon>Linnemannia</taxon>
    </lineage>
</organism>
<comment type="caution">
    <text evidence="2">The sequence shown here is derived from an EMBL/GenBank/DDBJ whole genome shotgun (WGS) entry which is preliminary data.</text>
</comment>
<dbReference type="SUPFAM" id="SSF52047">
    <property type="entry name" value="RNI-like"/>
    <property type="match status" value="1"/>
</dbReference>
<evidence type="ECO:0000313" key="3">
    <source>
        <dbReference type="Proteomes" id="UP001194580"/>
    </source>
</evidence>
<evidence type="ECO:0000313" key="2">
    <source>
        <dbReference type="EMBL" id="KAG0271451.1"/>
    </source>
</evidence>